<protein>
    <submittedName>
        <fullName evidence="2">GCN5-related N-acetyltransferase</fullName>
    </submittedName>
</protein>
<dbReference type="Pfam" id="PF00583">
    <property type="entry name" value="Acetyltransf_1"/>
    <property type="match status" value="1"/>
</dbReference>
<dbReference type="EMBL" id="LN829119">
    <property type="protein sequence ID" value="CPR21495.1"/>
    <property type="molecule type" value="Genomic_DNA"/>
</dbReference>
<sequence>MTARYSDLPYEIGSVVARGGRQEAVRLEALSSDCADYFGAQFSAMTPWAEYGFSHQDLAKFLATSEVGAARILIRVAEAPAGVAVIRGQWLRGSYLHFLGILPAFQGRGVGAAVLSWWETHARGFGDRNLWITVSEFNTPARSFYGRQGFKEAAEIPGLIEEPHSEILLRKRLI</sequence>
<dbReference type="SUPFAM" id="SSF55729">
    <property type="entry name" value="Acyl-CoA N-acyltransferases (Nat)"/>
    <property type="match status" value="1"/>
</dbReference>
<dbReference type="GO" id="GO:0016747">
    <property type="term" value="F:acyltransferase activity, transferring groups other than amino-acyl groups"/>
    <property type="evidence" value="ECO:0007669"/>
    <property type="project" value="InterPro"/>
</dbReference>
<dbReference type="KEGG" id="fil:BN1229_v1_2840"/>
<dbReference type="CDD" id="cd04301">
    <property type="entry name" value="NAT_SF"/>
    <property type="match status" value="1"/>
</dbReference>
<dbReference type="KEGG" id="fiy:BN1229_v1_3074"/>
<keyword evidence="3" id="KW-1185">Reference proteome</keyword>
<dbReference type="InterPro" id="IPR016181">
    <property type="entry name" value="Acyl_CoA_acyltransferase"/>
</dbReference>
<organism evidence="2 3">
    <name type="scientific">Candidatus Filomicrobium marinum</name>
    <dbReference type="NCBI Taxonomy" id="1608628"/>
    <lineage>
        <taxon>Bacteria</taxon>
        <taxon>Pseudomonadati</taxon>
        <taxon>Pseudomonadota</taxon>
        <taxon>Alphaproteobacteria</taxon>
        <taxon>Hyphomicrobiales</taxon>
        <taxon>Hyphomicrobiaceae</taxon>
        <taxon>Filomicrobium</taxon>
    </lineage>
</organism>
<keyword evidence="2" id="KW-0808">Transferase</keyword>
<accession>A0A0D6JI84</accession>
<dbReference type="Gene3D" id="3.40.630.30">
    <property type="match status" value="1"/>
</dbReference>
<gene>
    <name evidence="2" type="ORF">YBN1229_v1_3074</name>
</gene>
<dbReference type="InterPro" id="IPR000182">
    <property type="entry name" value="GNAT_dom"/>
</dbReference>
<evidence type="ECO:0000313" key="2">
    <source>
        <dbReference type="EMBL" id="CPR21495.1"/>
    </source>
</evidence>
<dbReference type="AlphaFoldDB" id="A0A0D6JI84"/>
<name>A0A0D6JI84_9HYPH</name>
<evidence type="ECO:0000259" key="1">
    <source>
        <dbReference type="PROSITE" id="PS51186"/>
    </source>
</evidence>
<dbReference type="Proteomes" id="UP000033187">
    <property type="component" value="Chromosome 1"/>
</dbReference>
<dbReference type="RefSeq" id="WP_052743952.1">
    <property type="nucleotide sequence ID" value="NZ_LN829118.1"/>
</dbReference>
<proteinExistence type="predicted"/>
<evidence type="ECO:0000313" key="3">
    <source>
        <dbReference type="Proteomes" id="UP000033187"/>
    </source>
</evidence>
<dbReference type="OrthoDB" id="2135706at2"/>
<dbReference type="PROSITE" id="PS51186">
    <property type="entry name" value="GNAT"/>
    <property type="match status" value="1"/>
</dbReference>
<reference evidence="3" key="1">
    <citation type="submission" date="2015-02" db="EMBL/GenBank/DDBJ databases">
        <authorList>
            <person name="Chooi Y.-H."/>
        </authorList>
    </citation>
    <scope>NUCLEOTIDE SEQUENCE [LARGE SCALE GENOMIC DNA]</scope>
    <source>
        <strain evidence="3">strain Y</strain>
    </source>
</reference>
<feature type="domain" description="N-acetyltransferase" evidence="1">
    <location>
        <begin position="25"/>
        <end position="174"/>
    </location>
</feature>